<proteinExistence type="predicted"/>
<name>A0A382DPM6_9ZZZZ</name>
<reference evidence="2" key="1">
    <citation type="submission" date="2018-05" db="EMBL/GenBank/DDBJ databases">
        <authorList>
            <person name="Lanie J.A."/>
            <person name="Ng W.-L."/>
            <person name="Kazmierczak K.M."/>
            <person name="Andrzejewski T.M."/>
            <person name="Davidsen T.M."/>
            <person name="Wayne K.J."/>
            <person name="Tettelin H."/>
            <person name="Glass J.I."/>
            <person name="Rusch D."/>
            <person name="Podicherti R."/>
            <person name="Tsui H.-C.T."/>
            <person name="Winkler M.E."/>
        </authorList>
    </citation>
    <scope>NUCLEOTIDE SEQUENCE</scope>
</reference>
<evidence type="ECO:0008006" key="3">
    <source>
        <dbReference type="Google" id="ProtNLM"/>
    </source>
</evidence>
<evidence type="ECO:0000313" key="2">
    <source>
        <dbReference type="EMBL" id="SVB40022.1"/>
    </source>
</evidence>
<keyword evidence="1" id="KW-0812">Transmembrane</keyword>
<protein>
    <recommendedName>
        <fullName evidence="3">Polysaccharide biosynthesis protein C-terminal domain-containing protein</fullName>
    </recommendedName>
</protein>
<gene>
    <name evidence="2" type="ORF">METZ01_LOCUS192876</name>
</gene>
<sequence length="166" mass="17487">MVLGARVVTVGSGIVFVLLTARHLGPTGRGEIAVAFTIAYTTAKLSDLGTTTSGRIHLLVPDGSIGTNDFCSLTITLIPLQAMLAAVVVGVLSWTTLHLDRSFLLAVIGLSVATMMFRSAVSMLYGLRRYRVVMVAEMALAVLEVVALTFLLVSGRLTTSSAVSTM</sequence>
<keyword evidence="1" id="KW-0472">Membrane</keyword>
<feature type="transmembrane region" description="Helical" evidence="1">
    <location>
        <begin position="103"/>
        <end position="125"/>
    </location>
</feature>
<accession>A0A382DPM6</accession>
<organism evidence="2">
    <name type="scientific">marine metagenome</name>
    <dbReference type="NCBI Taxonomy" id="408172"/>
    <lineage>
        <taxon>unclassified sequences</taxon>
        <taxon>metagenomes</taxon>
        <taxon>ecological metagenomes</taxon>
    </lineage>
</organism>
<feature type="non-terminal residue" evidence="2">
    <location>
        <position position="166"/>
    </location>
</feature>
<feature type="transmembrane region" description="Helical" evidence="1">
    <location>
        <begin position="77"/>
        <end position="97"/>
    </location>
</feature>
<feature type="transmembrane region" description="Helical" evidence="1">
    <location>
        <begin position="132"/>
        <end position="153"/>
    </location>
</feature>
<dbReference type="EMBL" id="UINC01040320">
    <property type="protein sequence ID" value="SVB40022.1"/>
    <property type="molecule type" value="Genomic_DNA"/>
</dbReference>
<keyword evidence="1" id="KW-1133">Transmembrane helix</keyword>
<dbReference type="AlphaFoldDB" id="A0A382DPM6"/>
<evidence type="ECO:0000256" key="1">
    <source>
        <dbReference type="SAM" id="Phobius"/>
    </source>
</evidence>